<dbReference type="STRING" id="36847.CLNEO_17410"/>
<proteinExistence type="predicted"/>
<dbReference type="RefSeq" id="WP_066087557.1">
    <property type="nucleotide sequence ID" value="NZ_LRVM01000005.1"/>
</dbReference>
<comment type="caution">
    <text evidence="1">The sequence shown here is derived from an EMBL/GenBank/DDBJ whole genome shotgun (WGS) entry which is preliminary data.</text>
</comment>
<dbReference type="InterPro" id="IPR036291">
    <property type="entry name" value="NAD(P)-bd_dom_sf"/>
</dbReference>
<organism evidence="1 2">
    <name type="scientific">Anaerotignum neopropionicum</name>
    <dbReference type="NCBI Taxonomy" id="36847"/>
    <lineage>
        <taxon>Bacteria</taxon>
        <taxon>Bacillati</taxon>
        <taxon>Bacillota</taxon>
        <taxon>Clostridia</taxon>
        <taxon>Lachnospirales</taxon>
        <taxon>Anaerotignaceae</taxon>
        <taxon>Anaerotignum</taxon>
    </lineage>
</organism>
<dbReference type="GO" id="GO:0004459">
    <property type="term" value="F:L-lactate dehydrogenase (NAD+) activity"/>
    <property type="evidence" value="ECO:0007669"/>
    <property type="project" value="UniProtKB-EC"/>
</dbReference>
<dbReference type="Proteomes" id="UP000070539">
    <property type="component" value="Unassembled WGS sequence"/>
</dbReference>
<gene>
    <name evidence="1" type="primary">ldh2</name>
    <name evidence="1" type="ORF">CLNEO_17410</name>
</gene>
<dbReference type="AlphaFoldDB" id="A0A136WDY7"/>
<keyword evidence="1" id="KW-0560">Oxidoreductase</keyword>
<accession>A0A136WDY7</accession>
<sequence length="397" mass="44312">MERFEFHQGVMLPVSFPREKNKGCCKFTHMGQLAHGEGLFWLNSNALEQKGQTISKEIREKFSKDLKNGNATIVNLNWGTVEQWKKRLENGQTQKKRVHLLALGDVGSTVLTALKLLGGDCIHTLGIYDVNENVCKRWESELNQAAFPWAYDRLPQVVILKEDELFDCDLFVFCASKGIPPVGTEVKDVRMVQFEANRGIISLFAKKARASGFEGLFAVVSDPVDPLCKAAFLASNTLENGAFDGNGLRPEQIQGYGLGVMNARAAYYAKKDVRFASFLKEGRVYGPHGQDLVIANSITAYDESLSKELTRLAIDANLRTRELGFKPYVAPAISSAAISLLLTLRGEWHYSSNYLGGVYMGCKNRTTPWGLEMESLPLPEQLYARLEKAYRGLEVIQ</sequence>
<name>A0A136WDY7_9FIRM</name>
<keyword evidence="2" id="KW-1185">Reference proteome</keyword>
<dbReference type="Gene3D" id="3.40.50.720">
    <property type="entry name" value="NAD(P)-binding Rossmann-like Domain"/>
    <property type="match status" value="1"/>
</dbReference>
<dbReference type="EMBL" id="LRVM01000005">
    <property type="protein sequence ID" value="KXL52720.1"/>
    <property type="molecule type" value="Genomic_DNA"/>
</dbReference>
<protein>
    <submittedName>
        <fullName evidence="1">L-lactate dehydrogenase 2</fullName>
        <ecNumber evidence="1">1.1.1.27</ecNumber>
    </submittedName>
</protein>
<dbReference type="PATRIC" id="fig|36847.3.peg.2043"/>
<evidence type="ECO:0000313" key="1">
    <source>
        <dbReference type="EMBL" id="KXL52720.1"/>
    </source>
</evidence>
<dbReference type="OrthoDB" id="1704578at2"/>
<evidence type="ECO:0000313" key="2">
    <source>
        <dbReference type="Proteomes" id="UP000070539"/>
    </source>
</evidence>
<reference evidence="1 2" key="1">
    <citation type="submission" date="2016-01" db="EMBL/GenBank/DDBJ databases">
        <title>Genome sequence of Clostridium neopropionicum X4, DSM-3847.</title>
        <authorList>
            <person name="Poehlein A."/>
            <person name="Beck M.H."/>
            <person name="Bengelsdorf F.R."/>
            <person name="Daniel R."/>
            <person name="Duerre P."/>
        </authorList>
    </citation>
    <scope>NUCLEOTIDE SEQUENCE [LARGE SCALE GENOMIC DNA]</scope>
    <source>
        <strain evidence="1 2">DSM-3847</strain>
    </source>
</reference>
<dbReference type="SUPFAM" id="SSF51735">
    <property type="entry name" value="NAD(P)-binding Rossmann-fold domains"/>
    <property type="match status" value="1"/>
</dbReference>
<dbReference type="EC" id="1.1.1.27" evidence="1"/>